<sequence length="40" mass="4590">MEVDFHHITVLISVPTTFDNFLNSLLFTSLLVFLLLVLLI</sequence>
<dbReference type="EMBL" id="UZAK01002545">
    <property type="protein sequence ID" value="VDO75510.1"/>
    <property type="molecule type" value="Genomic_DNA"/>
</dbReference>
<keyword evidence="3" id="KW-1185">Reference proteome</keyword>
<keyword evidence="1" id="KW-0812">Transmembrane</keyword>
<dbReference type="Proteomes" id="UP000279833">
    <property type="component" value="Unassembled WGS sequence"/>
</dbReference>
<dbReference type="WBParaSite" id="SCUD_0000257601-mRNA-1">
    <property type="protein sequence ID" value="SCUD_0000257601-mRNA-1"/>
    <property type="gene ID" value="SCUD_0000257601"/>
</dbReference>
<reference evidence="2 3" key="2">
    <citation type="submission" date="2018-11" db="EMBL/GenBank/DDBJ databases">
        <authorList>
            <consortium name="Pathogen Informatics"/>
        </authorList>
    </citation>
    <scope>NUCLEOTIDE SEQUENCE [LARGE SCALE GENOMIC DNA]</scope>
    <source>
        <strain evidence="2">Dakar</strain>
        <strain evidence="3">Dakar, Senegal</strain>
    </source>
</reference>
<protein>
    <submittedName>
        <fullName evidence="4">ORF6</fullName>
    </submittedName>
</protein>
<organism evidence="4">
    <name type="scientific">Schistosoma curassoni</name>
    <dbReference type="NCBI Taxonomy" id="6186"/>
    <lineage>
        <taxon>Eukaryota</taxon>
        <taxon>Metazoa</taxon>
        <taxon>Spiralia</taxon>
        <taxon>Lophotrochozoa</taxon>
        <taxon>Platyhelminthes</taxon>
        <taxon>Trematoda</taxon>
        <taxon>Digenea</taxon>
        <taxon>Strigeidida</taxon>
        <taxon>Schistosomatoidea</taxon>
        <taxon>Schistosomatidae</taxon>
        <taxon>Schistosoma</taxon>
    </lineage>
</organism>
<keyword evidence="1" id="KW-1133">Transmembrane helix</keyword>
<proteinExistence type="predicted"/>
<evidence type="ECO:0000313" key="4">
    <source>
        <dbReference type="WBParaSite" id="SCUD_0000257601-mRNA-1"/>
    </source>
</evidence>
<accession>A0A183JIQ2</accession>
<reference evidence="4" key="1">
    <citation type="submission" date="2016-06" db="UniProtKB">
        <authorList>
            <consortium name="WormBaseParasite"/>
        </authorList>
    </citation>
    <scope>IDENTIFICATION</scope>
</reference>
<evidence type="ECO:0000313" key="3">
    <source>
        <dbReference type="Proteomes" id="UP000279833"/>
    </source>
</evidence>
<feature type="transmembrane region" description="Helical" evidence="1">
    <location>
        <begin position="20"/>
        <end position="39"/>
    </location>
</feature>
<gene>
    <name evidence="2" type="ORF">SCUD_LOCUS2577</name>
</gene>
<keyword evidence="1" id="KW-0472">Membrane</keyword>
<evidence type="ECO:0000313" key="2">
    <source>
        <dbReference type="EMBL" id="VDO75510.1"/>
    </source>
</evidence>
<name>A0A183JIQ2_9TREM</name>
<evidence type="ECO:0000256" key="1">
    <source>
        <dbReference type="SAM" id="Phobius"/>
    </source>
</evidence>
<dbReference type="AlphaFoldDB" id="A0A183JIQ2"/>